<reference evidence="2" key="1">
    <citation type="journal article" date="2023" name="Science">
        <title>Genome structures resolve the early diversification of teleost fishes.</title>
        <authorList>
            <person name="Parey E."/>
            <person name="Louis A."/>
            <person name="Montfort J."/>
            <person name="Bouchez O."/>
            <person name="Roques C."/>
            <person name="Iampietro C."/>
            <person name="Lluch J."/>
            <person name="Castinel A."/>
            <person name="Donnadieu C."/>
            <person name="Desvignes T."/>
            <person name="Floi Bucao C."/>
            <person name="Jouanno E."/>
            <person name="Wen M."/>
            <person name="Mejri S."/>
            <person name="Dirks R."/>
            <person name="Jansen H."/>
            <person name="Henkel C."/>
            <person name="Chen W.J."/>
            <person name="Zahm M."/>
            <person name="Cabau C."/>
            <person name="Klopp C."/>
            <person name="Thompson A.W."/>
            <person name="Robinson-Rechavi M."/>
            <person name="Braasch I."/>
            <person name="Lecointre G."/>
            <person name="Bobe J."/>
            <person name="Postlethwait J.H."/>
            <person name="Berthelot C."/>
            <person name="Roest Crollius H."/>
            <person name="Guiguen Y."/>
        </authorList>
    </citation>
    <scope>NUCLEOTIDE SEQUENCE</scope>
    <source>
        <strain evidence="2">Concon-B</strain>
    </source>
</reference>
<evidence type="ECO:0000313" key="2">
    <source>
        <dbReference type="EMBL" id="KAJ8245234.1"/>
    </source>
</evidence>
<feature type="signal peptide" evidence="1">
    <location>
        <begin position="1"/>
        <end position="21"/>
    </location>
</feature>
<feature type="chain" id="PRO_5040127840" description="Conotoxin" evidence="1">
    <location>
        <begin position="22"/>
        <end position="96"/>
    </location>
</feature>
<dbReference type="Proteomes" id="UP001152803">
    <property type="component" value="Unassembled WGS sequence"/>
</dbReference>
<gene>
    <name evidence="2" type="ORF">COCON_G00235590</name>
</gene>
<organism evidence="2 3">
    <name type="scientific">Conger conger</name>
    <name type="common">Conger eel</name>
    <name type="synonym">Muraena conger</name>
    <dbReference type="NCBI Taxonomy" id="82655"/>
    <lineage>
        <taxon>Eukaryota</taxon>
        <taxon>Metazoa</taxon>
        <taxon>Chordata</taxon>
        <taxon>Craniata</taxon>
        <taxon>Vertebrata</taxon>
        <taxon>Euteleostomi</taxon>
        <taxon>Actinopterygii</taxon>
        <taxon>Neopterygii</taxon>
        <taxon>Teleostei</taxon>
        <taxon>Anguilliformes</taxon>
        <taxon>Congridae</taxon>
        <taxon>Conger</taxon>
    </lineage>
</organism>
<sequence length="96" mass="10887">MMKPSYLLSLLCFTVTFETHSDTVFWVTSVVIYLQIETNIQFLQDLRKRLIFFSCDLSLHSGRSLCSRAPDQTGLLTIWLSAHTGPQHSAQNPPSV</sequence>
<evidence type="ECO:0000313" key="3">
    <source>
        <dbReference type="Proteomes" id="UP001152803"/>
    </source>
</evidence>
<protein>
    <recommendedName>
        <fullName evidence="4">Conotoxin</fullName>
    </recommendedName>
</protein>
<evidence type="ECO:0000256" key="1">
    <source>
        <dbReference type="SAM" id="SignalP"/>
    </source>
</evidence>
<dbReference type="EMBL" id="JAFJMO010001029">
    <property type="protein sequence ID" value="KAJ8245234.1"/>
    <property type="molecule type" value="Genomic_DNA"/>
</dbReference>
<comment type="caution">
    <text evidence="2">The sequence shown here is derived from an EMBL/GenBank/DDBJ whole genome shotgun (WGS) entry which is preliminary data.</text>
</comment>
<proteinExistence type="predicted"/>
<dbReference type="AlphaFoldDB" id="A0A9Q1HM57"/>
<accession>A0A9Q1HM57</accession>
<dbReference type="OrthoDB" id="10499211at2759"/>
<keyword evidence="1" id="KW-0732">Signal</keyword>
<keyword evidence="3" id="KW-1185">Reference proteome</keyword>
<name>A0A9Q1HM57_CONCO</name>
<evidence type="ECO:0008006" key="4">
    <source>
        <dbReference type="Google" id="ProtNLM"/>
    </source>
</evidence>